<accession>W5MYE1</accession>
<evidence type="ECO:0000256" key="7">
    <source>
        <dbReference type="ARBA" id="ARBA00023065"/>
    </source>
</evidence>
<evidence type="ECO:0000256" key="9">
    <source>
        <dbReference type="ARBA" id="ARBA00023201"/>
    </source>
</evidence>
<keyword evidence="6" id="KW-0915">Sodium</keyword>
<dbReference type="PANTHER" id="PTHR11690">
    <property type="entry name" value="AMILORIDE-SENSITIVE SODIUM CHANNEL-RELATED"/>
    <property type="match status" value="1"/>
</dbReference>
<evidence type="ECO:0000313" key="14">
    <source>
        <dbReference type="Proteomes" id="UP000018468"/>
    </source>
</evidence>
<feature type="transmembrane region" description="Helical" evidence="12">
    <location>
        <begin position="403"/>
        <end position="429"/>
    </location>
</feature>
<evidence type="ECO:0000256" key="1">
    <source>
        <dbReference type="ARBA" id="ARBA00004141"/>
    </source>
</evidence>
<proteinExistence type="inferred from homology"/>
<keyword evidence="8 12" id="KW-0472">Membrane</keyword>
<dbReference type="GO" id="GO:0035725">
    <property type="term" value="P:sodium ion transmembrane transport"/>
    <property type="evidence" value="ECO:0000318"/>
    <property type="project" value="GO_Central"/>
</dbReference>
<evidence type="ECO:0000256" key="4">
    <source>
        <dbReference type="ARBA" id="ARBA00022692"/>
    </source>
</evidence>
<protein>
    <submittedName>
        <fullName evidence="13">Uncharacterized protein</fullName>
    </submittedName>
</protein>
<evidence type="ECO:0000256" key="10">
    <source>
        <dbReference type="ARBA" id="ARBA00023303"/>
    </source>
</evidence>
<name>W5MYE1_LEPOC</name>
<dbReference type="Bgee" id="ENSLOCG00000010927">
    <property type="expression patterns" value="Expressed in mesonephros"/>
</dbReference>
<keyword evidence="2 11" id="KW-0813">Transport</keyword>
<evidence type="ECO:0000256" key="12">
    <source>
        <dbReference type="SAM" id="Phobius"/>
    </source>
</evidence>
<evidence type="ECO:0000256" key="3">
    <source>
        <dbReference type="ARBA" id="ARBA00022461"/>
    </source>
</evidence>
<evidence type="ECO:0000256" key="5">
    <source>
        <dbReference type="ARBA" id="ARBA00022989"/>
    </source>
</evidence>
<dbReference type="GO" id="GO:0015280">
    <property type="term" value="F:ligand-gated sodium channel activity"/>
    <property type="evidence" value="ECO:0000318"/>
    <property type="project" value="GO_Central"/>
</dbReference>
<dbReference type="InterPro" id="IPR001873">
    <property type="entry name" value="ENaC"/>
</dbReference>
<evidence type="ECO:0000256" key="6">
    <source>
        <dbReference type="ARBA" id="ARBA00023053"/>
    </source>
</evidence>
<reference evidence="13" key="3">
    <citation type="submission" date="2025-09" db="UniProtKB">
        <authorList>
            <consortium name="Ensembl"/>
        </authorList>
    </citation>
    <scope>IDENTIFICATION</scope>
</reference>
<comment type="similarity">
    <text evidence="11">Belongs to the amiloride-sensitive sodium channel (TC 1.A.6) family.</text>
</comment>
<dbReference type="InParanoid" id="W5MYE1"/>
<reference evidence="13" key="2">
    <citation type="submission" date="2025-08" db="UniProtKB">
        <authorList>
            <consortium name="Ensembl"/>
        </authorList>
    </citation>
    <scope>IDENTIFICATION</scope>
</reference>
<comment type="subcellular location">
    <subcellularLocation>
        <location evidence="1">Membrane</location>
        <topology evidence="1">Multi-pass membrane protein</topology>
    </subcellularLocation>
</comment>
<sequence length="437" mass="49979">HTSAHGVSSILRSRSNHQKNCWIIFVVVVVGCMLWQCSELINTFFHYPSQEKVTLVNSARLKFPAVTFCNLNQVRKSLMLSKFSFLKGGLYFLNTDYANSSQNQKAYIEDSNQLGFLLSKLNPDQQAEAGHQLEDMLISCHFHGEKCDKSFFNAFFNHKFGNCYTFNSLTKMRRMLARLLGPTGLTMELSIEQDEYIEQFSQAAGIRLIIHDQKDMPFPEDDGVNIPPGQDSGLNCLIEQIKLNVFVRPRPDWQSLKAYFDLDSTYRAHYKHIKACKKTCGQMYIIKNCGCGMWEFPVPKDVKVPFCNITNKNITYPVEQQNEFRLCKSKCLNLRKNKKSSCSCSPANRKLRQSGGKLAKVADKVRDNLVKVIINYQQLNYELIEEIPSFQVIDLVSSIGGLVGLWIGVSICTVAEFVELFLKVIIFIIKRVIRKNK</sequence>
<dbReference type="AlphaFoldDB" id="W5MYE1"/>
<dbReference type="PANTHER" id="PTHR11690:SF298">
    <property type="entry name" value="AMILORIDE-SENSITIVE SODIUM CHANNEL SUBUNIT BETA-LIKE"/>
    <property type="match status" value="1"/>
</dbReference>
<dbReference type="Gene3D" id="2.60.470.10">
    <property type="entry name" value="Acid-sensing ion channels like domains"/>
    <property type="match status" value="1"/>
</dbReference>
<keyword evidence="5 12" id="KW-1133">Transmembrane helix</keyword>
<dbReference type="HOGENOM" id="CLU_020415_1_2_1"/>
<dbReference type="Proteomes" id="UP000018468">
    <property type="component" value="Linkage group LG6"/>
</dbReference>
<keyword evidence="3 11" id="KW-0894">Sodium channel</keyword>
<keyword evidence="14" id="KW-1185">Reference proteome</keyword>
<dbReference type="Pfam" id="PF00858">
    <property type="entry name" value="ASC"/>
    <property type="match status" value="1"/>
</dbReference>
<reference evidence="14" key="1">
    <citation type="submission" date="2011-12" db="EMBL/GenBank/DDBJ databases">
        <title>The Draft Genome of Lepisosteus oculatus.</title>
        <authorList>
            <consortium name="The Broad Institute Genome Assembly &amp; Analysis Group"/>
            <consortium name="Computational R&amp;D Group"/>
            <consortium name="and Sequencing Platform"/>
            <person name="Di Palma F."/>
            <person name="Alfoldi J."/>
            <person name="Johnson J."/>
            <person name="Berlin A."/>
            <person name="Gnerre S."/>
            <person name="Jaffe D."/>
            <person name="MacCallum I."/>
            <person name="Young S."/>
            <person name="Walker B.J."/>
            <person name="Lander E.S."/>
            <person name="Lindblad-Toh K."/>
        </authorList>
    </citation>
    <scope>NUCLEOTIDE SEQUENCE [LARGE SCALE GENOMIC DNA]</scope>
</reference>
<dbReference type="Ensembl" id="ENSLOCT00000013429.1">
    <property type="protein sequence ID" value="ENSLOCP00000013400.1"/>
    <property type="gene ID" value="ENSLOCG00000010927.1"/>
</dbReference>
<dbReference type="OMA" id="YQQLNYE"/>
<dbReference type="Gene3D" id="1.10.287.770">
    <property type="entry name" value="YojJ-like"/>
    <property type="match status" value="1"/>
</dbReference>
<evidence type="ECO:0000256" key="2">
    <source>
        <dbReference type="ARBA" id="ARBA00022448"/>
    </source>
</evidence>
<evidence type="ECO:0000256" key="11">
    <source>
        <dbReference type="RuleBase" id="RU000679"/>
    </source>
</evidence>
<keyword evidence="4 11" id="KW-0812">Transmembrane</keyword>
<dbReference type="PRINTS" id="PR01078">
    <property type="entry name" value="AMINACHANNEL"/>
</dbReference>
<keyword evidence="9 11" id="KW-0739">Sodium transport</keyword>
<feature type="transmembrane region" description="Helical" evidence="12">
    <location>
        <begin position="21"/>
        <end position="45"/>
    </location>
</feature>
<dbReference type="GO" id="GO:0005886">
    <property type="term" value="C:plasma membrane"/>
    <property type="evidence" value="ECO:0000318"/>
    <property type="project" value="GO_Central"/>
</dbReference>
<keyword evidence="10 11" id="KW-0407">Ion channel</keyword>
<dbReference type="EMBL" id="AHAT01005330">
    <property type="status" value="NOT_ANNOTATED_CDS"/>
    <property type="molecule type" value="Genomic_DNA"/>
</dbReference>
<keyword evidence="7 11" id="KW-0406">Ion transport</keyword>
<organism evidence="13 14">
    <name type="scientific">Lepisosteus oculatus</name>
    <name type="common">Spotted gar</name>
    <dbReference type="NCBI Taxonomy" id="7918"/>
    <lineage>
        <taxon>Eukaryota</taxon>
        <taxon>Metazoa</taxon>
        <taxon>Chordata</taxon>
        <taxon>Craniata</taxon>
        <taxon>Vertebrata</taxon>
        <taxon>Euteleostomi</taxon>
        <taxon>Actinopterygii</taxon>
        <taxon>Neopterygii</taxon>
        <taxon>Holostei</taxon>
        <taxon>Semionotiformes</taxon>
        <taxon>Lepisosteidae</taxon>
        <taxon>Lepisosteus</taxon>
    </lineage>
</organism>
<evidence type="ECO:0000313" key="13">
    <source>
        <dbReference type="Ensembl" id="ENSLOCP00000013400.1"/>
    </source>
</evidence>
<dbReference type="eggNOG" id="KOG4294">
    <property type="taxonomic scope" value="Eukaryota"/>
</dbReference>
<dbReference type="STRING" id="7918.ENSLOCP00000013400"/>
<evidence type="ECO:0000256" key="8">
    <source>
        <dbReference type="ARBA" id="ARBA00023136"/>
    </source>
</evidence>